<sequence>MSLAYLVAFVSVTICASTPTAENLVNTEVIEYLQRYGYLKEANVSTHTSIEDDKIKEAIALFQEYYQIPGNGILNDNTLDQMRKPRCGLPDMPHQEHNTNTVKWKKTHLTWNFHLADANTLKLATYAFSIWAANTSLTFERKTLNPDILISYRGGIHTYIDNRREETICSGLFDGPGGVLAHAFPPMNDPMQSTEIHVDVAEPWFIQLNESVSENKLHLLYTLTHEIGHSLGLSHNHRADSLMFPYVTDKSATLSIEDILAIQRLYGKNQNEVPSTRSPSVTTDTRKTSTQNLCDLPYVDNVLVLKHHIFVTYRKSIWVIAINGKRYKGPLALNDYLRFLPANVSINAVYQRPSEEIVMFANNKIYMVDYPSFQLKNGWPKTHSDLNFPAEMRVNAALVTNRGQTYVIFDGDSVALMNECDMTIREYHSLKAIFPGIPSSPTAAYRYIDGSLHFLQKRQYYKFNEFTQTVTNADTFDMKILNVNCPTDGLLRQLQDLLNRLLQSNNLLEYTTEDALDD</sequence>
<dbReference type="STRING" id="456900.A0A151I9L0"/>
<dbReference type="InterPro" id="IPR018487">
    <property type="entry name" value="Hemopexin-like_repeat"/>
</dbReference>
<dbReference type="GO" id="GO:0008270">
    <property type="term" value="F:zinc ion binding"/>
    <property type="evidence" value="ECO:0007669"/>
    <property type="project" value="InterPro"/>
</dbReference>
<keyword evidence="2" id="KW-0645">Protease</keyword>
<dbReference type="Pfam" id="PF00413">
    <property type="entry name" value="Peptidase_M10"/>
    <property type="match status" value="1"/>
</dbReference>
<dbReference type="KEGG" id="ccoa:108780540"/>
<dbReference type="GO" id="GO:0030574">
    <property type="term" value="P:collagen catabolic process"/>
    <property type="evidence" value="ECO:0007669"/>
    <property type="project" value="TreeGrafter"/>
</dbReference>
<dbReference type="GO" id="GO:0004222">
    <property type="term" value="F:metalloendopeptidase activity"/>
    <property type="evidence" value="ECO:0007669"/>
    <property type="project" value="InterPro"/>
</dbReference>
<dbReference type="SUPFAM" id="SSF55486">
    <property type="entry name" value="Metalloproteases ('zincins'), catalytic domain"/>
    <property type="match status" value="1"/>
</dbReference>
<dbReference type="Gene3D" id="3.40.390.10">
    <property type="entry name" value="Collagenase (Catalytic Domain)"/>
    <property type="match status" value="1"/>
</dbReference>
<accession>A0A151I9L0</accession>
<comment type="cofactor">
    <cofactor evidence="10">
        <name>Ca(2+)</name>
        <dbReference type="ChEBI" id="CHEBI:29108"/>
    </cofactor>
    <text evidence="10">Can bind about 5 Ca(2+) ions per subunit.</text>
</comment>
<evidence type="ECO:0000256" key="4">
    <source>
        <dbReference type="ARBA" id="ARBA00022729"/>
    </source>
</evidence>
<comment type="cofactor">
    <cofactor evidence="10">
        <name>Zn(2+)</name>
        <dbReference type="ChEBI" id="CHEBI:29105"/>
    </cofactor>
    <text evidence="10">Binds 2 Zn(2+) ions per subunit.</text>
</comment>
<dbReference type="Pfam" id="PF01471">
    <property type="entry name" value="PG_binding_1"/>
    <property type="match status" value="1"/>
</dbReference>
<dbReference type="Proteomes" id="UP000078542">
    <property type="component" value="Unassembled WGS sequence"/>
</dbReference>
<dbReference type="PANTHER" id="PTHR10201:SF291">
    <property type="entry name" value="MATRIX METALLOPROTEINASE 1, ISOFORM C-RELATED"/>
    <property type="match status" value="1"/>
</dbReference>
<dbReference type="SUPFAM" id="SSF50923">
    <property type="entry name" value="Hemopexin-like domain"/>
    <property type="match status" value="1"/>
</dbReference>
<comment type="similarity">
    <text evidence="1">Belongs to the peptidase M10A family.</text>
</comment>
<feature type="binding site" evidence="10">
    <location>
        <position position="197"/>
    </location>
    <ligand>
        <name>Zn(2+)</name>
        <dbReference type="ChEBI" id="CHEBI:29105"/>
        <label>1</label>
    </ligand>
</feature>
<feature type="binding site" evidence="10">
    <location>
        <position position="175"/>
    </location>
    <ligand>
        <name>Ca(2+)</name>
        <dbReference type="ChEBI" id="CHEBI:29108"/>
        <label>3</label>
    </ligand>
</feature>
<feature type="binding site" description="in inhibited form" evidence="10">
    <location>
        <position position="87"/>
    </location>
    <ligand>
        <name>Zn(2+)</name>
        <dbReference type="ChEBI" id="CHEBI:29105"/>
        <label>2</label>
        <note>catalytic</note>
    </ligand>
</feature>
<dbReference type="InterPro" id="IPR001818">
    <property type="entry name" value="Pept_M10_metallopeptidase"/>
</dbReference>
<feature type="binding site" evidence="9">
    <location>
        <position position="225"/>
    </location>
    <ligand>
        <name>Zn(2+)</name>
        <dbReference type="ChEBI" id="CHEBI:29105"/>
        <label>2</label>
        <note>catalytic</note>
    </ligand>
</feature>
<dbReference type="InterPro" id="IPR021190">
    <property type="entry name" value="Pept_M10A"/>
</dbReference>
<evidence type="ECO:0000256" key="6">
    <source>
        <dbReference type="ARBA" id="ARBA00022833"/>
    </source>
</evidence>
<dbReference type="GO" id="GO:0006508">
    <property type="term" value="P:proteolysis"/>
    <property type="evidence" value="ECO:0007669"/>
    <property type="project" value="UniProtKB-KW"/>
</dbReference>
<keyword evidence="14" id="KW-1185">Reference proteome</keyword>
<dbReference type="GO" id="GO:0030198">
    <property type="term" value="P:extracellular matrix organization"/>
    <property type="evidence" value="ECO:0007669"/>
    <property type="project" value="TreeGrafter"/>
</dbReference>
<gene>
    <name evidence="13" type="ORF">ALC62_14050</name>
</gene>
<keyword evidence="5" id="KW-0378">Hydrolase</keyword>
<feature type="binding site" evidence="9">
    <location>
        <position position="235"/>
    </location>
    <ligand>
        <name>Zn(2+)</name>
        <dbReference type="ChEBI" id="CHEBI:29105"/>
        <label>2</label>
        <note>catalytic</note>
    </ligand>
</feature>
<dbReference type="EMBL" id="KQ978314">
    <property type="protein sequence ID" value="KYM95310.1"/>
    <property type="molecule type" value="Genomic_DNA"/>
</dbReference>
<feature type="signal peptide" evidence="11">
    <location>
        <begin position="1"/>
        <end position="17"/>
    </location>
</feature>
<dbReference type="InterPro" id="IPR036375">
    <property type="entry name" value="Hemopexin-like_dom_sf"/>
</dbReference>
<keyword evidence="3 9" id="KW-0479">Metal-binding</keyword>
<feature type="active site" evidence="8">
    <location>
        <position position="226"/>
    </location>
</feature>
<evidence type="ECO:0000313" key="14">
    <source>
        <dbReference type="Proteomes" id="UP000078542"/>
    </source>
</evidence>
<evidence type="ECO:0000256" key="1">
    <source>
        <dbReference type="ARBA" id="ARBA00010370"/>
    </source>
</evidence>
<feature type="binding site" evidence="10">
    <location>
        <position position="243"/>
    </location>
    <ligand>
        <name>Zn(2+)</name>
        <dbReference type="ChEBI" id="CHEBI:29105"/>
        <label>2</label>
        <note>catalytic</note>
    </ligand>
</feature>
<feature type="binding site" evidence="10">
    <location>
        <position position="202"/>
    </location>
    <ligand>
        <name>Ca(2+)</name>
        <dbReference type="ChEBI" id="CHEBI:29108"/>
        <label>3</label>
    </ligand>
</feature>
<dbReference type="GO" id="GO:0005615">
    <property type="term" value="C:extracellular space"/>
    <property type="evidence" value="ECO:0007669"/>
    <property type="project" value="TreeGrafter"/>
</dbReference>
<name>A0A151I9L0_9HYME</name>
<evidence type="ECO:0000256" key="7">
    <source>
        <dbReference type="ARBA" id="ARBA00023049"/>
    </source>
</evidence>
<feature type="chain" id="PRO_5007582039" evidence="11">
    <location>
        <begin position="18"/>
        <end position="518"/>
    </location>
</feature>
<dbReference type="SMART" id="SM00235">
    <property type="entry name" value="ZnMc"/>
    <property type="match status" value="1"/>
</dbReference>
<evidence type="ECO:0000256" key="8">
    <source>
        <dbReference type="PIRSR" id="PIRSR001191-1"/>
    </source>
</evidence>
<dbReference type="AlphaFoldDB" id="A0A151I9L0"/>
<feature type="binding site" evidence="10">
    <location>
        <position position="174"/>
    </location>
    <ligand>
        <name>Ca(2+)</name>
        <dbReference type="ChEBI" id="CHEBI:29108"/>
        <label>3</label>
    </ligand>
</feature>
<evidence type="ECO:0000313" key="13">
    <source>
        <dbReference type="EMBL" id="KYM95310.1"/>
    </source>
</evidence>
<feature type="binding site" evidence="10">
    <location>
        <position position="182"/>
    </location>
    <ligand>
        <name>Zn(2+)</name>
        <dbReference type="ChEBI" id="CHEBI:29105"/>
        <label>1</label>
    </ligand>
</feature>
<dbReference type="InterPro" id="IPR002477">
    <property type="entry name" value="Peptidoglycan-bd-like"/>
</dbReference>
<evidence type="ECO:0000256" key="3">
    <source>
        <dbReference type="ARBA" id="ARBA00022723"/>
    </source>
</evidence>
<feature type="binding site" evidence="10">
    <location>
        <position position="199"/>
    </location>
    <ligand>
        <name>Ca(2+)</name>
        <dbReference type="ChEBI" id="CHEBI:29108"/>
        <label>3</label>
    </ligand>
</feature>
<feature type="binding site" evidence="10">
    <location>
        <position position="161"/>
    </location>
    <ligand>
        <name>Zn(2+)</name>
        <dbReference type="ChEBI" id="CHEBI:29105"/>
        <label>1</label>
    </ligand>
</feature>
<proteinExistence type="inferred from homology"/>
<dbReference type="PRINTS" id="PR00138">
    <property type="entry name" value="MATRIXIN"/>
</dbReference>
<evidence type="ECO:0000256" key="2">
    <source>
        <dbReference type="ARBA" id="ARBA00022670"/>
    </source>
</evidence>
<dbReference type="Gene3D" id="2.110.10.10">
    <property type="entry name" value="Hemopexin-like domain"/>
    <property type="match status" value="1"/>
</dbReference>
<feature type="binding site" evidence="10">
    <location>
        <position position="202"/>
    </location>
    <ligand>
        <name>Ca(2+)</name>
        <dbReference type="ChEBI" id="CHEBI:29108"/>
        <label>1</label>
    </ligand>
</feature>
<dbReference type="InterPro" id="IPR024079">
    <property type="entry name" value="MetalloPept_cat_dom_sf"/>
</dbReference>
<feature type="domain" description="Peptidase metallopeptidase" evidence="12">
    <location>
        <begin position="100"/>
        <end position="268"/>
    </location>
</feature>
<dbReference type="OrthoDB" id="7554713at2759"/>
<reference evidence="13 14" key="1">
    <citation type="submission" date="2016-03" db="EMBL/GenBank/DDBJ databases">
        <title>Cyphomyrmex costatus WGS genome.</title>
        <authorList>
            <person name="Nygaard S."/>
            <person name="Hu H."/>
            <person name="Boomsma J."/>
            <person name="Zhang G."/>
        </authorList>
    </citation>
    <scope>NUCLEOTIDE SEQUENCE [LARGE SCALE GENOMIC DNA]</scope>
    <source>
        <strain evidence="13">MS0001</strain>
        <tissue evidence="13">Whole body</tissue>
    </source>
</reference>
<dbReference type="PIRSF" id="PIRSF001191">
    <property type="entry name" value="Peptidase_M10A_matrix"/>
    <property type="match status" value="1"/>
</dbReference>
<evidence type="ECO:0000259" key="12">
    <source>
        <dbReference type="SMART" id="SM00235"/>
    </source>
</evidence>
<dbReference type="SMART" id="SM00120">
    <property type="entry name" value="HX"/>
    <property type="match status" value="2"/>
</dbReference>
<dbReference type="GO" id="GO:0031012">
    <property type="term" value="C:extracellular matrix"/>
    <property type="evidence" value="ECO:0007669"/>
    <property type="project" value="InterPro"/>
</dbReference>
<keyword evidence="6 9" id="KW-0862">Zinc</keyword>
<feature type="binding site" evidence="10">
    <location>
        <position position="300"/>
    </location>
    <ligand>
        <name>Ca(2+)</name>
        <dbReference type="ChEBI" id="CHEBI:29108"/>
        <label>4</label>
    </ligand>
</feature>
<keyword evidence="7" id="KW-0482">Metalloprotease</keyword>
<evidence type="ECO:0000256" key="5">
    <source>
        <dbReference type="ARBA" id="ARBA00022801"/>
    </source>
</evidence>
<feature type="binding site" evidence="9">
    <location>
        <position position="229"/>
    </location>
    <ligand>
        <name>Zn(2+)</name>
        <dbReference type="ChEBI" id="CHEBI:29105"/>
        <label>2</label>
        <note>catalytic</note>
    </ligand>
</feature>
<evidence type="ECO:0000256" key="11">
    <source>
        <dbReference type="SAM" id="SignalP"/>
    </source>
</evidence>
<protein>
    <submittedName>
        <fullName evidence="13">Matrix metalloproteinase-14</fullName>
    </submittedName>
</protein>
<dbReference type="InterPro" id="IPR006026">
    <property type="entry name" value="Peptidase_Metallo"/>
</dbReference>
<evidence type="ECO:0000256" key="9">
    <source>
        <dbReference type="PIRSR" id="PIRSR001191-2"/>
    </source>
</evidence>
<feature type="binding site" evidence="10">
    <location>
        <position position="147"/>
    </location>
    <ligand>
        <name>Ca(2+)</name>
        <dbReference type="ChEBI" id="CHEBI:29108"/>
        <label>2</label>
    </ligand>
</feature>
<dbReference type="InterPro" id="IPR036365">
    <property type="entry name" value="PGBD-like_sf"/>
</dbReference>
<organism evidence="13 14">
    <name type="scientific">Cyphomyrmex costatus</name>
    <dbReference type="NCBI Taxonomy" id="456900"/>
    <lineage>
        <taxon>Eukaryota</taxon>
        <taxon>Metazoa</taxon>
        <taxon>Ecdysozoa</taxon>
        <taxon>Arthropoda</taxon>
        <taxon>Hexapoda</taxon>
        <taxon>Insecta</taxon>
        <taxon>Pterygota</taxon>
        <taxon>Neoptera</taxon>
        <taxon>Endopterygota</taxon>
        <taxon>Hymenoptera</taxon>
        <taxon>Apocrita</taxon>
        <taxon>Aculeata</taxon>
        <taxon>Formicoidea</taxon>
        <taxon>Formicidae</taxon>
        <taxon>Myrmicinae</taxon>
        <taxon>Cyphomyrmex</taxon>
    </lineage>
</organism>
<feature type="binding site" evidence="10">
    <location>
        <position position="397"/>
    </location>
    <ligand>
        <name>Ca(2+)</name>
        <dbReference type="ChEBI" id="CHEBI:29108"/>
        <label>5</label>
    </ligand>
</feature>
<keyword evidence="10" id="KW-0106">Calcium</keyword>
<evidence type="ECO:0000256" key="10">
    <source>
        <dbReference type="PIRSR" id="PIRSR621190-2"/>
    </source>
</evidence>
<dbReference type="PANTHER" id="PTHR10201">
    <property type="entry name" value="MATRIX METALLOPROTEINASE"/>
    <property type="match status" value="1"/>
</dbReference>
<dbReference type="SUPFAM" id="SSF47090">
    <property type="entry name" value="PGBD-like"/>
    <property type="match status" value="1"/>
</dbReference>
<keyword evidence="4 11" id="KW-0732">Signal</keyword>
<feature type="binding site" evidence="10">
    <location>
        <position position="157"/>
    </location>
    <ligand>
        <name>Zn(2+)</name>
        <dbReference type="ChEBI" id="CHEBI:29105"/>
        <label>1</label>
    </ligand>
</feature>